<dbReference type="EMBL" id="CT868319">
    <property type="protein sequence ID" value="CAK79204.1"/>
    <property type="molecule type" value="Genomic_DNA"/>
</dbReference>
<proteinExistence type="predicted"/>
<sequence length="201" mass="23749">MVQIINIIIEYAFQMMMISLSINLVTSQIGVDHGEFKTEQSIEYELILIFGCMNNDAQYLITWDQGSKEIQSRKYCYLQMMLTQIKQAQRLLQLDKNNNQAQIPLKAKRLNDLALGYSSIIIKTPFCFSFSLCFLLILFLNKKMKIIYFEFIAEVNLYYQSKSVLQIIVQSEQDFINFSYQNCFTIINKKMEFHHQQRQVI</sequence>
<dbReference type="InParanoid" id="A0D837"/>
<organism evidence="2 3">
    <name type="scientific">Paramecium tetraurelia</name>
    <dbReference type="NCBI Taxonomy" id="5888"/>
    <lineage>
        <taxon>Eukaryota</taxon>
        <taxon>Sar</taxon>
        <taxon>Alveolata</taxon>
        <taxon>Ciliophora</taxon>
        <taxon>Intramacronucleata</taxon>
        <taxon>Oligohymenophorea</taxon>
        <taxon>Peniculida</taxon>
        <taxon>Parameciidae</taxon>
        <taxon>Paramecium</taxon>
    </lineage>
</organism>
<dbReference type="GeneID" id="5032386"/>
<protein>
    <recommendedName>
        <fullName evidence="4">Transmembrane protein</fullName>
    </recommendedName>
</protein>
<evidence type="ECO:0008006" key="4">
    <source>
        <dbReference type="Google" id="ProtNLM"/>
    </source>
</evidence>
<dbReference type="Proteomes" id="UP000000600">
    <property type="component" value="Unassembled WGS sequence"/>
</dbReference>
<keyword evidence="3" id="KW-1185">Reference proteome</keyword>
<keyword evidence="1" id="KW-0812">Transmembrane</keyword>
<keyword evidence="1" id="KW-0472">Membrane</keyword>
<evidence type="ECO:0000313" key="3">
    <source>
        <dbReference type="Proteomes" id="UP000000600"/>
    </source>
</evidence>
<name>A0D837_PARTE</name>
<feature type="transmembrane region" description="Helical" evidence="1">
    <location>
        <begin position="120"/>
        <end position="140"/>
    </location>
</feature>
<reference evidence="2 3" key="1">
    <citation type="journal article" date="2006" name="Nature">
        <title>Global trends of whole-genome duplications revealed by the ciliate Paramecium tetraurelia.</title>
        <authorList>
            <consortium name="Genoscope"/>
            <person name="Aury J.-M."/>
            <person name="Jaillon O."/>
            <person name="Duret L."/>
            <person name="Noel B."/>
            <person name="Jubin C."/>
            <person name="Porcel B.M."/>
            <person name="Segurens B."/>
            <person name="Daubin V."/>
            <person name="Anthouard V."/>
            <person name="Aiach N."/>
            <person name="Arnaiz O."/>
            <person name="Billaut A."/>
            <person name="Beisson J."/>
            <person name="Blanc I."/>
            <person name="Bouhouche K."/>
            <person name="Camara F."/>
            <person name="Duharcourt S."/>
            <person name="Guigo R."/>
            <person name="Gogendeau D."/>
            <person name="Katinka M."/>
            <person name="Keller A.-M."/>
            <person name="Kissmehl R."/>
            <person name="Klotz C."/>
            <person name="Koll F."/>
            <person name="Le Moue A."/>
            <person name="Lepere C."/>
            <person name="Malinsky S."/>
            <person name="Nowacki M."/>
            <person name="Nowak J.K."/>
            <person name="Plattner H."/>
            <person name="Poulain J."/>
            <person name="Ruiz F."/>
            <person name="Serrano V."/>
            <person name="Zagulski M."/>
            <person name="Dessen P."/>
            <person name="Betermier M."/>
            <person name="Weissenbach J."/>
            <person name="Scarpelli C."/>
            <person name="Schachter V."/>
            <person name="Sperling L."/>
            <person name="Meyer E."/>
            <person name="Cohen J."/>
            <person name="Wincker P."/>
        </authorList>
    </citation>
    <scope>NUCLEOTIDE SEQUENCE [LARGE SCALE GENOMIC DNA]</scope>
    <source>
        <strain evidence="2 3">Stock d4-2</strain>
    </source>
</reference>
<gene>
    <name evidence="2" type="ORF">GSPATT00014171001</name>
</gene>
<keyword evidence="1" id="KW-1133">Transmembrane helix</keyword>
<accession>A0D837</accession>
<dbReference type="HOGENOM" id="CLU_1362709_0_0_1"/>
<feature type="transmembrane region" description="Helical" evidence="1">
    <location>
        <begin position="12"/>
        <end position="31"/>
    </location>
</feature>
<dbReference type="AlphaFoldDB" id="A0D837"/>
<dbReference type="KEGG" id="ptm:GSPATT00014171001"/>
<evidence type="ECO:0000256" key="1">
    <source>
        <dbReference type="SAM" id="Phobius"/>
    </source>
</evidence>
<dbReference type="RefSeq" id="XP_001446601.1">
    <property type="nucleotide sequence ID" value="XM_001446564.1"/>
</dbReference>
<evidence type="ECO:0000313" key="2">
    <source>
        <dbReference type="EMBL" id="CAK79204.1"/>
    </source>
</evidence>